<evidence type="ECO:0000313" key="1">
    <source>
        <dbReference type="EMBL" id="MPC45252.1"/>
    </source>
</evidence>
<dbReference type="PANTHER" id="PTHR35617">
    <property type="entry name" value="PHAGE_INTEGRASE DOMAIN-CONTAINING PROTEIN"/>
    <property type="match status" value="1"/>
</dbReference>
<organism evidence="1 2">
    <name type="scientific">Portunus trituberculatus</name>
    <name type="common">Swimming crab</name>
    <name type="synonym">Neptunus trituberculatus</name>
    <dbReference type="NCBI Taxonomy" id="210409"/>
    <lineage>
        <taxon>Eukaryota</taxon>
        <taxon>Metazoa</taxon>
        <taxon>Ecdysozoa</taxon>
        <taxon>Arthropoda</taxon>
        <taxon>Crustacea</taxon>
        <taxon>Multicrustacea</taxon>
        <taxon>Malacostraca</taxon>
        <taxon>Eumalacostraca</taxon>
        <taxon>Eucarida</taxon>
        <taxon>Decapoda</taxon>
        <taxon>Pleocyemata</taxon>
        <taxon>Brachyura</taxon>
        <taxon>Eubrachyura</taxon>
        <taxon>Portunoidea</taxon>
        <taxon>Portunidae</taxon>
        <taxon>Portuninae</taxon>
        <taxon>Portunus</taxon>
    </lineage>
</organism>
<protein>
    <submittedName>
        <fullName evidence="1">Uncharacterized protein</fullName>
    </submittedName>
</protein>
<evidence type="ECO:0000313" key="2">
    <source>
        <dbReference type="Proteomes" id="UP000324222"/>
    </source>
</evidence>
<proteinExistence type="predicted"/>
<reference evidence="1 2" key="1">
    <citation type="submission" date="2019-05" db="EMBL/GenBank/DDBJ databases">
        <title>Another draft genome of Portunus trituberculatus and its Hox gene families provides insights of decapod evolution.</title>
        <authorList>
            <person name="Jeong J.-H."/>
            <person name="Song I."/>
            <person name="Kim S."/>
            <person name="Choi T."/>
            <person name="Kim D."/>
            <person name="Ryu S."/>
            <person name="Kim W."/>
        </authorList>
    </citation>
    <scope>NUCLEOTIDE SEQUENCE [LARGE SCALE GENOMIC DNA]</scope>
    <source>
        <tissue evidence="1">Muscle</tissue>
    </source>
</reference>
<comment type="caution">
    <text evidence="1">The sequence shown here is derived from an EMBL/GenBank/DDBJ whole genome shotgun (WGS) entry which is preliminary data.</text>
</comment>
<name>A0A5B7FFI1_PORTR</name>
<keyword evidence="2" id="KW-1185">Reference proteome</keyword>
<gene>
    <name evidence="1" type="ORF">E2C01_038947</name>
</gene>
<dbReference type="PROSITE" id="PS51257">
    <property type="entry name" value="PROKAR_LIPOPROTEIN"/>
    <property type="match status" value="1"/>
</dbReference>
<dbReference type="EMBL" id="VSRR010006645">
    <property type="protein sequence ID" value="MPC45252.1"/>
    <property type="molecule type" value="Genomic_DNA"/>
</dbReference>
<dbReference type="AlphaFoldDB" id="A0A5B7FFI1"/>
<sequence>MRPCGQPLLGLASACQVSGLHGLSVEVRHSKGWMSMTFSFAPDFLAKTQCPGQHSFDKFTIPALLDFVGEDEVDRLLCPVRAVHEYLRRTRDCQPSCSRPLVTVSDPRRAVHPHTLSK</sequence>
<dbReference type="PANTHER" id="PTHR35617:SF3">
    <property type="entry name" value="CORE-BINDING (CB) DOMAIN-CONTAINING PROTEIN"/>
    <property type="match status" value="1"/>
</dbReference>
<dbReference type="Proteomes" id="UP000324222">
    <property type="component" value="Unassembled WGS sequence"/>
</dbReference>
<accession>A0A5B7FFI1</accession>